<dbReference type="AlphaFoldDB" id="A0A2P5DVE3"/>
<dbReference type="Proteomes" id="UP000237105">
    <property type="component" value="Unassembled WGS sequence"/>
</dbReference>
<gene>
    <name evidence="1" type="ORF">PanWU01x14_028840</name>
</gene>
<name>A0A2P5DVE3_PARAD</name>
<keyword evidence="2" id="KW-1185">Reference proteome</keyword>
<organism evidence="1 2">
    <name type="scientific">Parasponia andersonii</name>
    <name type="common">Sponia andersonii</name>
    <dbReference type="NCBI Taxonomy" id="3476"/>
    <lineage>
        <taxon>Eukaryota</taxon>
        <taxon>Viridiplantae</taxon>
        <taxon>Streptophyta</taxon>
        <taxon>Embryophyta</taxon>
        <taxon>Tracheophyta</taxon>
        <taxon>Spermatophyta</taxon>
        <taxon>Magnoliopsida</taxon>
        <taxon>eudicotyledons</taxon>
        <taxon>Gunneridae</taxon>
        <taxon>Pentapetalae</taxon>
        <taxon>rosids</taxon>
        <taxon>fabids</taxon>
        <taxon>Rosales</taxon>
        <taxon>Cannabaceae</taxon>
        <taxon>Parasponia</taxon>
    </lineage>
</organism>
<reference evidence="2" key="1">
    <citation type="submission" date="2016-06" db="EMBL/GenBank/DDBJ databases">
        <title>Parallel loss of symbiosis genes in relatives of nitrogen-fixing non-legume Parasponia.</title>
        <authorList>
            <person name="Van Velzen R."/>
            <person name="Holmer R."/>
            <person name="Bu F."/>
            <person name="Rutten L."/>
            <person name="Van Zeijl A."/>
            <person name="Liu W."/>
            <person name="Santuari L."/>
            <person name="Cao Q."/>
            <person name="Sharma T."/>
            <person name="Shen D."/>
            <person name="Roswanjaya Y."/>
            <person name="Wardhani T."/>
            <person name="Kalhor M.S."/>
            <person name="Jansen J."/>
            <person name="Van den Hoogen J."/>
            <person name="Gungor B."/>
            <person name="Hartog M."/>
            <person name="Hontelez J."/>
            <person name="Verver J."/>
            <person name="Yang W.-C."/>
            <person name="Schijlen E."/>
            <person name="Repin R."/>
            <person name="Schilthuizen M."/>
            <person name="Schranz E."/>
            <person name="Heidstra R."/>
            <person name="Miyata K."/>
            <person name="Fedorova E."/>
            <person name="Kohlen W."/>
            <person name="Bisseling T."/>
            <person name="Smit S."/>
            <person name="Geurts R."/>
        </authorList>
    </citation>
    <scope>NUCLEOTIDE SEQUENCE [LARGE SCALE GENOMIC DNA]</scope>
    <source>
        <strain evidence="2">cv. WU1-14</strain>
    </source>
</reference>
<protein>
    <submittedName>
        <fullName evidence="1">Uncharacterized protein</fullName>
    </submittedName>
</protein>
<evidence type="ECO:0000313" key="2">
    <source>
        <dbReference type="Proteomes" id="UP000237105"/>
    </source>
</evidence>
<dbReference type="OrthoDB" id="10593599at2759"/>
<sequence length="78" mass="8808">MDNHSNLRQRVRTIVNQADDTGGLPRLEDCCFGFYPCCLGLIGNNMHWYLSFVMDPCIPVEPELPDLSQTGPRRAAKL</sequence>
<dbReference type="EMBL" id="JXTB01000014">
    <property type="protein sequence ID" value="PON77265.1"/>
    <property type="molecule type" value="Genomic_DNA"/>
</dbReference>
<evidence type="ECO:0000313" key="1">
    <source>
        <dbReference type="EMBL" id="PON77265.1"/>
    </source>
</evidence>
<accession>A0A2P5DVE3</accession>
<proteinExistence type="predicted"/>
<comment type="caution">
    <text evidence="1">The sequence shown here is derived from an EMBL/GenBank/DDBJ whole genome shotgun (WGS) entry which is preliminary data.</text>
</comment>